<gene>
    <name evidence="6" type="ORF">CN694_26510</name>
</gene>
<organism evidence="6 7">
    <name type="scientific">Bacillus wiedmannii</name>
    <dbReference type="NCBI Taxonomy" id="1890302"/>
    <lineage>
        <taxon>Bacteria</taxon>
        <taxon>Bacillati</taxon>
        <taxon>Bacillota</taxon>
        <taxon>Bacilli</taxon>
        <taxon>Bacillales</taxon>
        <taxon>Bacillaceae</taxon>
        <taxon>Bacillus</taxon>
        <taxon>Bacillus cereus group</taxon>
    </lineage>
</organism>
<protein>
    <submittedName>
        <fullName evidence="6">DNA polymerase III subunit epsilon</fullName>
    </submittedName>
</protein>
<accession>A0AB73S039</accession>
<comment type="caution">
    <text evidence="6">The sequence shown here is derived from an EMBL/GenBank/DDBJ whole genome shotgun (WGS) entry which is preliminary data.</text>
</comment>
<dbReference type="InterPro" id="IPR012337">
    <property type="entry name" value="RNaseH-like_sf"/>
</dbReference>
<dbReference type="GO" id="GO:0003676">
    <property type="term" value="F:nucleic acid binding"/>
    <property type="evidence" value="ECO:0007669"/>
    <property type="project" value="InterPro"/>
</dbReference>
<evidence type="ECO:0000256" key="3">
    <source>
        <dbReference type="ARBA" id="ARBA00022801"/>
    </source>
</evidence>
<name>A0AB73S039_9BACI</name>
<dbReference type="RefSeq" id="WP_098058679.1">
    <property type="nucleotide sequence ID" value="NZ_NUFG01000029.1"/>
</dbReference>
<evidence type="ECO:0000256" key="4">
    <source>
        <dbReference type="ARBA" id="ARBA00022839"/>
    </source>
</evidence>
<dbReference type="Pfam" id="PF00929">
    <property type="entry name" value="RNase_T"/>
    <property type="match status" value="1"/>
</dbReference>
<dbReference type="Gene3D" id="3.30.420.10">
    <property type="entry name" value="Ribonuclease H-like superfamily/Ribonuclease H"/>
    <property type="match status" value="1"/>
</dbReference>
<dbReference type="GO" id="GO:0008408">
    <property type="term" value="F:3'-5' exonuclease activity"/>
    <property type="evidence" value="ECO:0007669"/>
    <property type="project" value="TreeGrafter"/>
</dbReference>
<dbReference type="PANTHER" id="PTHR30231:SF4">
    <property type="entry name" value="PROTEIN NEN2"/>
    <property type="match status" value="1"/>
</dbReference>
<proteinExistence type="predicted"/>
<evidence type="ECO:0000259" key="5">
    <source>
        <dbReference type="SMART" id="SM00479"/>
    </source>
</evidence>
<keyword evidence="3" id="KW-0378">Hydrolase</keyword>
<evidence type="ECO:0000256" key="2">
    <source>
        <dbReference type="ARBA" id="ARBA00022722"/>
    </source>
</evidence>
<evidence type="ECO:0000313" key="7">
    <source>
        <dbReference type="Proteomes" id="UP000220435"/>
    </source>
</evidence>
<dbReference type="PANTHER" id="PTHR30231">
    <property type="entry name" value="DNA POLYMERASE III SUBUNIT EPSILON"/>
    <property type="match status" value="1"/>
</dbReference>
<keyword evidence="4" id="KW-0269">Exonuclease</keyword>
<feature type="domain" description="Exonuclease" evidence="5">
    <location>
        <begin position="130"/>
        <end position="287"/>
    </location>
</feature>
<dbReference type="EMBL" id="NUFG01000029">
    <property type="protein sequence ID" value="PEK18788.1"/>
    <property type="molecule type" value="Genomic_DNA"/>
</dbReference>
<dbReference type="InterPro" id="IPR036397">
    <property type="entry name" value="RNaseH_sf"/>
</dbReference>
<dbReference type="AlphaFoldDB" id="A0AB73S039"/>
<sequence length="295" mass="33807">MISYKNWSEVPLELASKTKLNKEGLKPIEAPVARVFQRVNNRYIELYERSKSEKKRQLSDKQKLALSNGRKLSLKQRTCKQCGHIVQSKAKLRLSLCPSCYEHQVVMNQLKETKLEIKTYINNMFINRDQFVILDTETTGLTLRDQIIEISVIDLTGKILLNSLVKPTINIPAEAASIHGITNEMVHDAPSWIEIYKELCEVTAGKTLLIYNAEFDLGMIESTCIANNVEFKNFKSTCLMKMYADYVDSKRWISLSDATELTIKHRAAADCFAVLELLQQLKNSQMYSDNKVIEF</sequence>
<evidence type="ECO:0000313" key="6">
    <source>
        <dbReference type="EMBL" id="PEK18788.1"/>
    </source>
</evidence>
<keyword evidence="2" id="KW-0540">Nuclease</keyword>
<comment type="function">
    <text evidence="1">Involved in the transposition of the insertion sequence.</text>
</comment>
<dbReference type="InterPro" id="IPR013520">
    <property type="entry name" value="Ribonucl_H"/>
</dbReference>
<dbReference type="CDD" id="cd06127">
    <property type="entry name" value="DEDDh"/>
    <property type="match status" value="1"/>
</dbReference>
<dbReference type="Proteomes" id="UP000220435">
    <property type="component" value="Unassembled WGS sequence"/>
</dbReference>
<evidence type="ECO:0000256" key="1">
    <source>
        <dbReference type="ARBA" id="ARBA00002286"/>
    </source>
</evidence>
<reference evidence="6 7" key="1">
    <citation type="submission" date="2017-09" db="EMBL/GenBank/DDBJ databases">
        <title>Large-scale bioinformatics analysis of Bacillus genomes uncovers conserved roles of natural products in bacterial physiology.</title>
        <authorList>
            <consortium name="Agbiome Team Llc"/>
            <person name="Bleich R.M."/>
            <person name="Kirk G.J."/>
            <person name="Santa Maria K.C."/>
            <person name="Allen S.E."/>
            <person name="Farag S."/>
            <person name="Shank E.A."/>
            <person name="Bowers A."/>
        </authorList>
    </citation>
    <scope>NUCLEOTIDE SEQUENCE [LARGE SCALE GENOMIC DNA]</scope>
    <source>
        <strain evidence="6 7">AFS000414</strain>
    </source>
</reference>
<dbReference type="SUPFAM" id="SSF53098">
    <property type="entry name" value="Ribonuclease H-like"/>
    <property type="match status" value="1"/>
</dbReference>
<dbReference type="SMART" id="SM00479">
    <property type="entry name" value="EXOIII"/>
    <property type="match status" value="1"/>
</dbReference>